<comment type="caution">
    <text evidence="1">The sequence shown here is derived from an EMBL/GenBank/DDBJ whole genome shotgun (WGS) entry which is preliminary data.</text>
</comment>
<name>A0A0P7YH79_SCLFO</name>
<evidence type="ECO:0000313" key="2">
    <source>
        <dbReference type="Proteomes" id="UP000034805"/>
    </source>
</evidence>
<dbReference type="PANTHER" id="PTHR15503:SF22">
    <property type="entry name" value="TRANSPOSON TY3-I GAG POLYPROTEIN"/>
    <property type="match status" value="1"/>
</dbReference>
<accession>A0A0P7YH79</accession>
<proteinExistence type="predicted"/>
<gene>
    <name evidence="1" type="ORF">Z043_115065</name>
</gene>
<evidence type="ECO:0000313" key="1">
    <source>
        <dbReference type="EMBL" id="KPP66435.1"/>
    </source>
</evidence>
<evidence type="ECO:0008006" key="3">
    <source>
        <dbReference type="Google" id="ProtNLM"/>
    </source>
</evidence>
<dbReference type="EMBL" id="JARO02005650">
    <property type="protein sequence ID" value="KPP66435.1"/>
    <property type="molecule type" value="Genomic_DNA"/>
</dbReference>
<sequence length="276" mass="30821">MLDSRETCLGGIEKMLYNLISSYNEVVSALNTLGVLTPPASTRATTTTAPDPPNTTPFHPHDLHLLLRPVLTPTSRLSLAFPALTSKHLMDLTQGDRLSADYAVEFRTLAERSGWDQTTLLACFQHGLSPRLRKELVFRGEKWTLSQFIETAVAMDCLARDREPCTLQVPDRQFPPCKRIDALQLSRGRLTTTERLRWIQRCLCLCCGESGGLRVQCPIRPEPQLSGILWCNRLSIPVVISWGPHSVETQTLVDLGAAGCLMDVGFAKAHHFPYRQ</sequence>
<reference evidence="1 2" key="1">
    <citation type="submission" date="2015-08" db="EMBL/GenBank/DDBJ databases">
        <title>The genome of the Asian arowana (Scleropages formosus).</title>
        <authorList>
            <person name="Tan M.H."/>
            <person name="Gan H.M."/>
            <person name="Croft L.J."/>
            <person name="Austin C.M."/>
        </authorList>
    </citation>
    <scope>NUCLEOTIDE SEQUENCE [LARGE SCALE GENOMIC DNA]</scope>
    <source>
        <strain evidence="1">Aro1</strain>
    </source>
</reference>
<organism evidence="1 2">
    <name type="scientific">Scleropages formosus</name>
    <name type="common">Asian bonytongue</name>
    <name type="synonym">Osteoglossum formosum</name>
    <dbReference type="NCBI Taxonomy" id="113540"/>
    <lineage>
        <taxon>Eukaryota</taxon>
        <taxon>Metazoa</taxon>
        <taxon>Chordata</taxon>
        <taxon>Craniata</taxon>
        <taxon>Vertebrata</taxon>
        <taxon>Euteleostomi</taxon>
        <taxon>Actinopterygii</taxon>
        <taxon>Neopterygii</taxon>
        <taxon>Teleostei</taxon>
        <taxon>Osteoglossocephala</taxon>
        <taxon>Osteoglossomorpha</taxon>
        <taxon>Osteoglossiformes</taxon>
        <taxon>Osteoglossidae</taxon>
        <taxon>Scleropages</taxon>
    </lineage>
</organism>
<dbReference type="PANTHER" id="PTHR15503">
    <property type="entry name" value="LDOC1 RELATED"/>
    <property type="match status" value="1"/>
</dbReference>
<protein>
    <recommendedName>
        <fullName evidence="3">Retrotransposon gag domain-containing protein</fullName>
    </recommendedName>
</protein>
<dbReference type="AlphaFoldDB" id="A0A0P7YH79"/>
<dbReference type="Proteomes" id="UP000034805">
    <property type="component" value="Unassembled WGS sequence"/>
</dbReference>
<dbReference type="InterPro" id="IPR032567">
    <property type="entry name" value="RTL1-rel"/>
</dbReference>